<evidence type="ECO:0000313" key="5">
    <source>
        <dbReference type="EMBL" id="SEA04708.1"/>
    </source>
</evidence>
<keyword evidence="3" id="KW-0812">Transmembrane</keyword>
<dbReference type="InterPro" id="IPR001932">
    <property type="entry name" value="PPM-type_phosphatase-like_dom"/>
</dbReference>
<reference evidence="5 6" key="1">
    <citation type="submission" date="2016-10" db="EMBL/GenBank/DDBJ databases">
        <authorList>
            <person name="de Groot N.N."/>
        </authorList>
    </citation>
    <scope>NUCLEOTIDE SEQUENCE [LARGE SCALE GENOMIC DNA]</scope>
    <source>
        <strain evidence="5 6">D31d</strain>
    </source>
</reference>
<dbReference type="PANTHER" id="PTHR43156">
    <property type="entry name" value="STAGE II SPORULATION PROTEIN E-RELATED"/>
    <property type="match status" value="1"/>
</dbReference>
<dbReference type="Gene3D" id="3.60.40.10">
    <property type="entry name" value="PPM-type phosphatase domain"/>
    <property type="match status" value="1"/>
</dbReference>
<keyword evidence="2" id="KW-0175">Coiled coil</keyword>
<protein>
    <submittedName>
        <fullName evidence="5">Serine phosphatase RsbU, regulator of sigma subunit</fullName>
    </submittedName>
</protein>
<dbReference type="Proteomes" id="UP000182257">
    <property type="component" value="Unassembled WGS sequence"/>
</dbReference>
<organism evidence="5 6">
    <name type="scientific">Xylanibacter ruminicola</name>
    <name type="common">Prevotella ruminicola</name>
    <dbReference type="NCBI Taxonomy" id="839"/>
    <lineage>
        <taxon>Bacteria</taxon>
        <taxon>Pseudomonadati</taxon>
        <taxon>Bacteroidota</taxon>
        <taxon>Bacteroidia</taxon>
        <taxon>Bacteroidales</taxon>
        <taxon>Prevotellaceae</taxon>
        <taxon>Xylanibacter</taxon>
    </lineage>
</organism>
<evidence type="ECO:0000259" key="4">
    <source>
        <dbReference type="SMART" id="SM00331"/>
    </source>
</evidence>
<sequence>MGRRMSHRTIKLLACFSLVVMLVVACGERKETGLEKNTADGLVLDAYKHKDYPLLLSLADSLGKIGAISEVQSHYWSGYASDRMGKKRTAEYYWKKAESEVENFNNSEQVDYYAKAASHLANLLNLKGDYDGSLKEAINAAEKLEVLGCDTTTDYVNLLVFIGCGQARLPGMEETTKKSFERAYNKHLERISASPTESTYKGAIAGIVNMAYSCNATHQYQQALYWCDRYEELVHKYERLYSADEDYIDKQLARCSIYRATALVSLGQSQESYLAYLDFRNTKFSKSPEGIYDAGEYLIEAKQWKDAAVCFQRLDELVNKYRMEFSIENLETYYLKKYEANLKAGRKDSVYAISTFICDSLSVAIDRARADNAAELATIYNTEQNETRLAENKAKLMRERQIAAVVTIILIIGFFIVYALYKQKAAAKLHKAHNELKAAYDQLEETTSAKERIESELRIARHIQESMVPSEFPQRSDFDLYASMTAAKEVGGDLYDYLIIGDNLCFCVGDVSGKGVPAALFMAQVIRLFRAMVKRNYTPAKLATELNAELSEHNDDGMFITMFIGMVNLRTGKLDFCNAGHNPPILGNGNESRFLEMESNAPIGLWEGLKYTGEVIDDIRGHLFFVYTDGLNEAENTKLEQFGDDEVLNVVKRTSHLSPRDMVDTMKNEVNRHRNGADPNDDLTMLCLHVV</sequence>
<feature type="coiled-coil region" evidence="2">
    <location>
        <begin position="422"/>
        <end position="456"/>
    </location>
</feature>
<proteinExistence type="predicted"/>
<keyword evidence="3" id="KW-1133">Transmembrane helix</keyword>
<dbReference type="GO" id="GO:0016791">
    <property type="term" value="F:phosphatase activity"/>
    <property type="evidence" value="ECO:0007669"/>
    <property type="project" value="TreeGrafter"/>
</dbReference>
<dbReference type="EMBL" id="FNRF01000001">
    <property type="protein sequence ID" value="SEA04708.1"/>
    <property type="molecule type" value="Genomic_DNA"/>
</dbReference>
<feature type="domain" description="PPM-type phosphatase" evidence="4">
    <location>
        <begin position="475"/>
        <end position="690"/>
    </location>
</feature>
<dbReference type="PROSITE" id="PS51257">
    <property type="entry name" value="PROKAR_LIPOPROTEIN"/>
    <property type="match status" value="1"/>
</dbReference>
<evidence type="ECO:0000256" key="3">
    <source>
        <dbReference type="SAM" id="Phobius"/>
    </source>
</evidence>
<keyword evidence="1" id="KW-0378">Hydrolase</keyword>
<dbReference type="SMART" id="SM00331">
    <property type="entry name" value="PP2C_SIG"/>
    <property type="match status" value="1"/>
</dbReference>
<accession>A0A1H3Y1N8</accession>
<keyword evidence="3" id="KW-0472">Membrane</keyword>
<dbReference type="PANTHER" id="PTHR43156:SF2">
    <property type="entry name" value="STAGE II SPORULATION PROTEIN E"/>
    <property type="match status" value="1"/>
</dbReference>
<evidence type="ECO:0000313" key="6">
    <source>
        <dbReference type="Proteomes" id="UP000182257"/>
    </source>
</evidence>
<dbReference type="AlphaFoldDB" id="A0A1H3Y1N8"/>
<name>A0A1H3Y1N8_XYLRU</name>
<dbReference type="InterPro" id="IPR036457">
    <property type="entry name" value="PPM-type-like_dom_sf"/>
</dbReference>
<gene>
    <name evidence="5" type="ORF">SAMN05216462_0442</name>
</gene>
<evidence type="ECO:0000256" key="1">
    <source>
        <dbReference type="ARBA" id="ARBA00022801"/>
    </source>
</evidence>
<feature type="transmembrane region" description="Helical" evidence="3">
    <location>
        <begin position="402"/>
        <end position="421"/>
    </location>
</feature>
<dbReference type="Pfam" id="PF07228">
    <property type="entry name" value="SpoIIE"/>
    <property type="match status" value="1"/>
</dbReference>
<dbReference type="InterPro" id="IPR052016">
    <property type="entry name" value="Bact_Sigma-Reg"/>
</dbReference>
<evidence type="ECO:0000256" key="2">
    <source>
        <dbReference type="SAM" id="Coils"/>
    </source>
</evidence>